<proteinExistence type="predicted"/>
<keyword evidence="2" id="KW-0472">Membrane</keyword>
<dbReference type="RefSeq" id="WP_010443677.1">
    <property type="nucleotide sequence ID" value="NZ_AEYW01000025.1"/>
</dbReference>
<evidence type="ECO:0000256" key="2">
    <source>
        <dbReference type="SAM" id="Phobius"/>
    </source>
</evidence>
<accession>A0A497Z2T2</accession>
<feature type="compositionally biased region" description="Acidic residues" evidence="1">
    <location>
        <begin position="46"/>
        <end position="58"/>
    </location>
</feature>
<dbReference type="AlphaFoldDB" id="A0A497Z2T2"/>
<keyword evidence="5" id="KW-1185">Reference proteome</keyword>
<name>A0A497Z2T2_9RHOB</name>
<dbReference type="Pfam" id="PF13717">
    <property type="entry name" value="Zn_ribbon_4"/>
    <property type="match status" value="1"/>
</dbReference>
<dbReference type="NCBIfam" id="TIGR02098">
    <property type="entry name" value="MJ0042_CXXC"/>
    <property type="match status" value="1"/>
</dbReference>
<dbReference type="InterPro" id="IPR011723">
    <property type="entry name" value="Znf/thioredoxin_put"/>
</dbReference>
<dbReference type="EMBL" id="RCCT01000005">
    <property type="protein sequence ID" value="RLK02710.1"/>
    <property type="molecule type" value="Genomic_DNA"/>
</dbReference>
<dbReference type="Proteomes" id="UP000271700">
    <property type="component" value="Unassembled WGS sequence"/>
</dbReference>
<feature type="domain" description="Zinc finger/thioredoxin putative" evidence="3">
    <location>
        <begin position="1"/>
        <end position="36"/>
    </location>
</feature>
<keyword evidence="2" id="KW-0812">Transmembrane</keyword>
<sequence length="229" mass="24668">MRLTCPNCSAQYEVPDEVIPEDGREVQCSNCEKTWFQEKHPATGETEAEATQEIDSPDPVEVKTVAEASHDESASNIDPAVSNILKEEAAREADLREREGSSLESQPDLALDPPEEPKVKSNRPSATESAADAGQRDELPDVEAINSGLRSDLSSDEAETDAPARKSGGFLRGFALILIIGVILFLIYGNASQISEAVPQADPVLKSYVSMVDQARLWLESQTGGAGQN</sequence>
<evidence type="ECO:0000259" key="3">
    <source>
        <dbReference type="Pfam" id="PF13717"/>
    </source>
</evidence>
<evidence type="ECO:0000256" key="1">
    <source>
        <dbReference type="SAM" id="MobiDB-lite"/>
    </source>
</evidence>
<evidence type="ECO:0000313" key="5">
    <source>
        <dbReference type="Proteomes" id="UP000271700"/>
    </source>
</evidence>
<keyword evidence="2" id="KW-1133">Transmembrane helix</keyword>
<dbReference type="STRING" id="981384.GCA_000192475_00250"/>
<comment type="caution">
    <text evidence="4">The sequence shown here is derived from an EMBL/GenBank/DDBJ whole genome shotgun (WGS) entry which is preliminary data.</text>
</comment>
<organism evidence="4 5">
    <name type="scientific">Ruegeria conchae</name>
    <dbReference type="NCBI Taxonomy" id="981384"/>
    <lineage>
        <taxon>Bacteria</taxon>
        <taxon>Pseudomonadati</taxon>
        <taxon>Pseudomonadota</taxon>
        <taxon>Alphaproteobacteria</taxon>
        <taxon>Rhodobacterales</taxon>
        <taxon>Roseobacteraceae</taxon>
        <taxon>Ruegeria</taxon>
    </lineage>
</organism>
<dbReference type="OrthoDB" id="7159357at2"/>
<gene>
    <name evidence="4" type="ORF">CLV75_3262</name>
</gene>
<feature type="compositionally biased region" description="Basic and acidic residues" evidence="1">
    <location>
        <begin position="85"/>
        <end position="101"/>
    </location>
</feature>
<evidence type="ECO:0000313" key="4">
    <source>
        <dbReference type="EMBL" id="RLK02710.1"/>
    </source>
</evidence>
<reference evidence="4 5" key="1">
    <citation type="submission" date="2018-10" db="EMBL/GenBank/DDBJ databases">
        <title>Genomic Encyclopedia of Archaeal and Bacterial Type Strains, Phase II (KMG-II): from individual species to whole genera.</title>
        <authorList>
            <person name="Goeker M."/>
        </authorList>
    </citation>
    <scope>NUCLEOTIDE SEQUENCE [LARGE SCALE GENOMIC DNA]</scope>
    <source>
        <strain evidence="4 5">DSM 29317</strain>
    </source>
</reference>
<feature type="transmembrane region" description="Helical" evidence="2">
    <location>
        <begin position="170"/>
        <end position="189"/>
    </location>
</feature>
<feature type="region of interest" description="Disordered" evidence="1">
    <location>
        <begin position="37"/>
        <end position="141"/>
    </location>
</feature>
<protein>
    <submittedName>
        <fullName evidence="4">Putative Zn finger-like uncharacterized protein</fullName>
    </submittedName>
</protein>